<comment type="caution">
    <text evidence="3">The sequence shown here is derived from an EMBL/GenBank/DDBJ whole genome shotgun (WGS) entry which is preliminary data.</text>
</comment>
<dbReference type="GO" id="GO:0042910">
    <property type="term" value="F:xenobiotic transmembrane transporter activity"/>
    <property type="evidence" value="ECO:0007669"/>
    <property type="project" value="InterPro"/>
</dbReference>
<dbReference type="EMBL" id="JBEDUW010000032">
    <property type="protein sequence ID" value="KAK9907207.1"/>
    <property type="molecule type" value="Genomic_DNA"/>
</dbReference>
<keyword evidence="2" id="KW-1133">Transmembrane helix</keyword>
<evidence type="ECO:0000256" key="2">
    <source>
        <dbReference type="SAM" id="Phobius"/>
    </source>
</evidence>
<dbReference type="AlphaFoldDB" id="A0AAW1VR86"/>
<dbReference type="GO" id="GO:0016020">
    <property type="term" value="C:membrane"/>
    <property type="evidence" value="ECO:0007669"/>
    <property type="project" value="InterPro"/>
</dbReference>
<evidence type="ECO:0000256" key="1">
    <source>
        <dbReference type="ARBA" id="ARBA00010199"/>
    </source>
</evidence>
<comment type="similarity">
    <text evidence="1">Belongs to the multi antimicrobial extrusion (MATE) (TC 2.A.66.1) family.</text>
</comment>
<evidence type="ECO:0000313" key="4">
    <source>
        <dbReference type="Proteomes" id="UP001457282"/>
    </source>
</evidence>
<dbReference type="PANTHER" id="PTHR11206">
    <property type="entry name" value="MULTIDRUG RESISTANCE PROTEIN"/>
    <property type="match status" value="1"/>
</dbReference>
<proteinExistence type="inferred from homology"/>
<dbReference type="Proteomes" id="UP001457282">
    <property type="component" value="Unassembled WGS sequence"/>
</dbReference>
<organism evidence="3 4">
    <name type="scientific">Rubus argutus</name>
    <name type="common">Southern blackberry</name>
    <dbReference type="NCBI Taxonomy" id="59490"/>
    <lineage>
        <taxon>Eukaryota</taxon>
        <taxon>Viridiplantae</taxon>
        <taxon>Streptophyta</taxon>
        <taxon>Embryophyta</taxon>
        <taxon>Tracheophyta</taxon>
        <taxon>Spermatophyta</taxon>
        <taxon>Magnoliopsida</taxon>
        <taxon>eudicotyledons</taxon>
        <taxon>Gunneridae</taxon>
        <taxon>Pentapetalae</taxon>
        <taxon>rosids</taxon>
        <taxon>fabids</taxon>
        <taxon>Rosales</taxon>
        <taxon>Rosaceae</taxon>
        <taxon>Rosoideae</taxon>
        <taxon>Rosoideae incertae sedis</taxon>
        <taxon>Rubus</taxon>
    </lineage>
</organism>
<keyword evidence="2" id="KW-0812">Transmembrane</keyword>
<reference evidence="3 4" key="1">
    <citation type="journal article" date="2023" name="G3 (Bethesda)">
        <title>A chromosome-length genome assembly and annotation of blackberry (Rubus argutus, cv. 'Hillquist').</title>
        <authorList>
            <person name="Bruna T."/>
            <person name="Aryal R."/>
            <person name="Dudchenko O."/>
            <person name="Sargent D.J."/>
            <person name="Mead D."/>
            <person name="Buti M."/>
            <person name="Cavallini A."/>
            <person name="Hytonen T."/>
            <person name="Andres J."/>
            <person name="Pham M."/>
            <person name="Weisz D."/>
            <person name="Mascagni F."/>
            <person name="Usai G."/>
            <person name="Natali L."/>
            <person name="Bassil N."/>
            <person name="Fernandez G.E."/>
            <person name="Lomsadze A."/>
            <person name="Armour M."/>
            <person name="Olukolu B."/>
            <person name="Poorten T."/>
            <person name="Britton C."/>
            <person name="Davik J."/>
            <person name="Ashrafi H."/>
            <person name="Aiden E.L."/>
            <person name="Borodovsky M."/>
            <person name="Worthington M."/>
        </authorList>
    </citation>
    <scope>NUCLEOTIDE SEQUENCE [LARGE SCALE GENOMIC DNA]</scope>
    <source>
        <strain evidence="3">PI 553951</strain>
    </source>
</reference>
<dbReference type="InterPro" id="IPR002528">
    <property type="entry name" value="MATE_fam"/>
</dbReference>
<evidence type="ECO:0000313" key="3">
    <source>
        <dbReference type="EMBL" id="KAK9907207.1"/>
    </source>
</evidence>
<accession>A0AAW1VR86</accession>
<keyword evidence="2" id="KW-0472">Membrane</keyword>
<keyword evidence="4" id="KW-1185">Reference proteome</keyword>
<dbReference type="Pfam" id="PF01554">
    <property type="entry name" value="MatE"/>
    <property type="match status" value="1"/>
</dbReference>
<feature type="transmembrane region" description="Helical" evidence="2">
    <location>
        <begin position="40"/>
        <end position="64"/>
    </location>
</feature>
<gene>
    <name evidence="3" type="ORF">M0R45_002209</name>
</gene>
<name>A0AAW1VR86_RUBAR</name>
<sequence>MADLVAGLEFVRSYMSTTSHGEEGRWWKKLMDVEEAKNQVLFSLPMILTSLPYYLITLVSIMFAGHLRESELAGATLANSRATVTGFGFMVGLSGALETL</sequence>
<protein>
    <submittedName>
        <fullName evidence="3">Uncharacterized protein</fullName>
    </submittedName>
</protein>
<dbReference type="GO" id="GO:0015297">
    <property type="term" value="F:antiporter activity"/>
    <property type="evidence" value="ECO:0007669"/>
    <property type="project" value="InterPro"/>
</dbReference>